<evidence type="ECO:0000256" key="3">
    <source>
        <dbReference type="ARBA" id="ARBA00022553"/>
    </source>
</evidence>
<dbReference type="InterPro" id="IPR009081">
    <property type="entry name" value="PP-bd_ACP"/>
</dbReference>
<dbReference type="SUPFAM" id="SSF52540">
    <property type="entry name" value="P-loop containing nucleoside triphosphate hydrolases"/>
    <property type="match status" value="1"/>
</dbReference>
<accession>A0A545TFQ5</accession>
<dbReference type="InterPro" id="IPR020806">
    <property type="entry name" value="PKS_PP-bd"/>
</dbReference>
<feature type="domain" description="Carrier" evidence="5">
    <location>
        <begin position="2446"/>
        <end position="2521"/>
    </location>
</feature>
<dbReference type="FunFam" id="3.40.50.980:FF:000001">
    <property type="entry name" value="Non-ribosomal peptide synthetase"/>
    <property type="match status" value="2"/>
</dbReference>
<evidence type="ECO:0000256" key="4">
    <source>
        <dbReference type="SAM" id="MobiDB-lite"/>
    </source>
</evidence>
<dbReference type="GO" id="GO:0031177">
    <property type="term" value="F:phosphopantetheine binding"/>
    <property type="evidence" value="ECO:0007669"/>
    <property type="project" value="InterPro"/>
</dbReference>
<dbReference type="InterPro" id="IPR027417">
    <property type="entry name" value="P-loop_NTPase"/>
</dbReference>
<dbReference type="InterPro" id="IPR025110">
    <property type="entry name" value="AMP-bd_C"/>
</dbReference>
<dbReference type="Pfam" id="PF00501">
    <property type="entry name" value="AMP-binding"/>
    <property type="match status" value="2"/>
</dbReference>
<sequence>MNSRLGDKVRLQHKRELLRRRLEEKAAQSDAGTTTDIVKSPRTSEDGYPLSFAQQRLWVIDQMKGGSPEYNIPKVVDIKGDFVAGVAERAISRIISRHEILRTRYVKRNGGPRQVIDVDFKFRLQRYDLRDLSGVQLQQRVSDILRTESERPFDLSRDLMLRGAYMHKGGDGAQHEGTLLLNMHHIAADGWSMALFIEEFLVQYDACRHGRGDPLRPLEIQYVDYALWQHQRRRGEPWERQLQYWDNQLAALPPLHNLPTDRPRGESDDHAGATYAWRLPAALSDGLRRLAASCDTTLYVVVHAAFSLLLARHSNDRDIVIGAPVANRTHAKLGPLIGFFVNTLVLRVNTDFQSLADYMAHVKSINQQAQENQDVPFEHLVDRLKAVRTSRFTPLIQILLSMNTTGKPELSLPGVNFTPVDGIDTAAKFDLNLIVSQEQEVISLNWFFDTALFDLERIAQMNEHLVRLMTAMVDTPGAALADLPMLSASERYHLLYQLNEIDIDYRSTRLIHQHFENQVLRTPDKVALVYQSEVLTYRALEQASNRLAHCLTARGVETGTLVGLYVERSIGLVVSILGVLKAGGAYVPLDPGYPQSRLHSIMADADLAYVVTESKLQQSLILPDSIQFVCVDCEARRVDHPERALAVPADTAMQTPDSLAYVIYTSGSTGKPKGVLQTHDNVSRLFAVTESDFAFSERDVWTLFHSVSFDFSVWELWGALFYGATLVIPSHQATRDTQVFIELCQCCRVSILNQTPSAFKSFSHLALQHRAQFPRLRYIIFGGEALHIGSLRRWWENYGDRRPELVNMYGITETTVHASLKRLKRADAERSYVGRRLADQAIYLLDRTGNPVPPGTPGEIHIGGAGLAKGYLNQPLLTAERFVENPFSSEKMRTAGLTRLYRTGDLASMSADGQLTYLGRNDEQVKIRGFRLELGEIEQQLSLLSDVQACLVTVREDKAENRSLIAYVVPVAIQKSQAERAWVSALRVELSAQLPEYMIPAFFVVMDSLPLNDNGKVDREKLPPPRVDKAAAVAQEQPVDPLQRYLIDVWRSVLGLQALGVDDSFFEMGGDSLLAIRAVNQVQEYIGEVIHLVVLFEAPTVSEFAGYLARHYGQALVAKGLLAVATGQATGSGEVSVVGADAQQALSRLVPVLPAVPTCGPPGNERVLFILSPPRSGSTLLRVMLAGHPQLFAPPELELLAFDTLKQRRQAFSGPHKFWQEGVWLALMTANNMDLKQAQALMEEFEAGDMSIAAMYEFLQSSIAGEVLVDKTPSYAYSLDILQRAEHYFSNAHYIHLVRHPYGMIASFEKAQLDQLLFLNDHEHTTRQLAELLWTGCHLNILEFLQTIPAARQQRVVFEKLVARPEEEMQRLCDFIDIPFDAALLQPYDGTQRRMSGGVHSESRMLGDIKFADHRKIDRRVAVAWRSSIATDFLSARSKQVARVLGYTEEQFGVSPESPTIPVLQTREDIPLSFSQQRLWFLDRMHGGSSQYNIPVALAIEGRFDVTVAERAMENIIARHQTLRTVFVERGGRPVQVVMEKYKFTIERHDLQGLPDLQQHHKVSELIEKDSVQTFDLSRDLMIRASYLHLAPRRGILIFCLHHIAADGWSLGIFSREFTDFYRAGLNGDIDPSSDLPVQYADYASWQRQSLSDHAIAAQLTYWETQLRDLPLVHAIEPDHRRPATKQYTGAMVKGCVSAAIAGRLRTLAGEKRVTLHMLLHAALGILLSRHSGSDDVVIGTPVANRPRVELEPLIGFFVNTLVLRTCVNHENFTGYLDHVKTVNVEAQANQDLPFDYLVEHLKVPRSAAFAPLFQIAFTLTGAGQATDISLPGVRCSPVETPLIVAKSDLDIIVQDTGKAMNLTWIYDTAVFNRRRIETFNDHFVRLLTGVVDAPDARLSALPMLAESERRYLMHELNRTKEEFSGSGLMHQLFEAQAEKFPHSVALVFQDRALSYGALNDISNRLAHYLRERGVAADKRVGLYTRRSLDMVIGILAVLKAGGAYVPLDPLYPPQRLSFLLRDADIDWVLTESDLAETLRFDNRTVVLLDSTSEQAHWRGYPPENVPKHQRLLQPDRLAYVIYTSGSTGQPKGVMIEHGGAVNMHLAQRRLFDVGRRSRVLQFASLGFDAGVSEWMMALCSGGALYICGEEARLSPDKLREFLLSKTITHATLPPAVLQHLDATADYGLTCLVVAGENCDEHLASCWSSRYPMYNAYGPTETSVCATVARLQPNEPVTIGRPIANTELYVLDSRRGLTPPGALGELYIGGRGLGRGYVNRPELTQECFIQNPFAGSPGDRLYKTGDLVRYTDTGNLIFIGRMDEQIKVRGFRIEPAEIERQISACGQVQSALVVKREDRPGQQRLVAYVVRAGNCDDQCDDRDKRFEDKAFIAWLKMKLREALPDYMVPGVFVLLESYPLTPNGKVDRRALPAPAAGGLAADDFIEPETVTEKHLCELWQALLKVDRVGLADNFFDLGGHSLLAARLVAEIERHMAVVVDVSIIFEKQTVKELARVVDAIETKDRPGAAIESRLGTRQGFGEEFDL</sequence>
<dbReference type="SUPFAM" id="SSF56801">
    <property type="entry name" value="Acetyl-CoA synthetase-like"/>
    <property type="match status" value="2"/>
</dbReference>
<gene>
    <name evidence="6" type="ORF">FKG94_15705</name>
</gene>
<dbReference type="FunFam" id="3.30.300.30:FF:000015">
    <property type="entry name" value="Nonribosomal peptide synthase SidD"/>
    <property type="match status" value="1"/>
</dbReference>
<dbReference type="FunFam" id="1.10.1200.10:FF:000016">
    <property type="entry name" value="Non-ribosomal peptide synthase"/>
    <property type="match status" value="1"/>
</dbReference>
<dbReference type="InterPro" id="IPR010071">
    <property type="entry name" value="AA_adenyl_dom"/>
</dbReference>
<dbReference type="Gene3D" id="3.40.50.1820">
    <property type="entry name" value="alpha/beta hydrolase"/>
    <property type="match status" value="1"/>
</dbReference>
<dbReference type="PROSITE" id="PS00012">
    <property type="entry name" value="PHOSPHOPANTETHEINE"/>
    <property type="match status" value="2"/>
</dbReference>
<evidence type="ECO:0000256" key="2">
    <source>
        <dbReference type="ARBA" id="ARBA00022450"/>
    </source>
</evidence>
<evidence type="ECO:0000256" key="1">
    <source>
        <dbReference type="ARBA" id="ARBA00001957"/>
    </source>
</evidence>
<keyword evidence="3" id="KW-0597">Phosphoprotein</keyword>
<dbReference type="InterPro" id="IPR045851">
    <property type="entry name" value="AMP-bd_C_sf"/>
</dbReference>
<dbReference type="InterPro" id="IPR000873">
    <property type="entry name" value="AMP-dep_synth/lig_dom"/>
</dbReference>
<dbReference type="GO" id="GO:0044550">
    <property type="term" value="P:secondary metabolite biosynthetic process"/>
    <property type="evidence" value="ECO:0007669"/>
    <property type="project" value="UniProtKB-ARBA"/>
</dbReference>
<dbReference type="RefSeq" id="WP_142905262.1">
    <property type="nucleotide sequence ID" value="NZ_ML660095.1"/>
</dbReference>
<dbReference type="Gene3D" id="3.40.50.300">
    <property type="entry name" value="P-loop containing nucleotide triphosphate hydrolases"/>
    <property type="match status" value="1"/>
</dbReference>
<dbReference type="CDD" id="cd19531">
    <property type="entry name" value="LCL_NRPS-like"/>
    <property type="match status" value="2"/>
</dbReference>
<dbReference type="Gene3D" id="3.40.50.12780">
    <property type="entry name" value="N-terminal domain of ligase-like"/>
    <property type="match status" value="1"/>
</dbReference>
<dbReference type="InterPro" id="IPR006162">
    <property type="entry name" value="Ppantetheine_attach_site"/>
</dbReference>
<dbReference type="FunFam" id="3.40.50.12780:FF:000012">
    <property type="entry name" value="Non-ribosomal peptide synthetase"/>
    <property type="match status" value="2"/>
</dbReference>
<dbReference type="Gene3D" id="3.30.559.10">
    <property type="entry name" value="Chloramphenicol acetyltransferase-like domain"/>
    <property type="match status" value="2"/>
</dbReference>
<reference evidence="6 7" key="1">
    <citation type="submission" date="2019-06" db="EMBL/GenBank/DDBJ databases">
        <title>Whole genome sequence for Cellvibrionaceae sp. R142.</title>
        <authorList>
            <person name="Wang G."/>
        </authorList>
    </citation>
    <scope>NUCLEOTIDE SEQUENCE [LARGE SCALE GENOMIC DNA]</scope>
    <source>
        <strain evidence="6 7">R142</strain>
    </source>
</reference>
<dbReference type="Pfam" id="PF13193">
    <property type="entry name" value="AMP-binding_C"/>
    <property type="match status" value="2"/>
</dbReference>
<dbReference type="CDD" id="cd05930">
    <property type="entry name" value="A_NRPS"/>
    <property type="match status" value="1"/>
</dbReference>
<dbReference type="OrthoDB" id="9761989at2"/>
<dbReference type="Pfam" id="PF00668">
    <property type="entry name" value="Condensation"/>
    <property type="match status" value="2"/>
</dbReference>
<feature type="region of interest" description="Disordered" evidence="4">
    <location>
        <begin position="22"/>
        <end position="44"/>
    </location>
</feature>
<comment type="cofactor">
    <cofactor evidence="1">
        <name>pantetheine 4'-phosphate</name>
        <dbReference type="ChEBI" id="CHEBI:47942"/>
    </cofactor>
</comment>
<keyword evidence="2" id="KW-0596">Phosphopantetheine</keyword>
<feature type="domain" description="Carrier" evidence="5">
    <location>
        <begin position="1037"/>
        <end position="1112"/>
    </location>
</feature>
<dbReference type="PROSITE" id="PS00455">
    <property type="entry name" value="AMP_BINDING"/>
    <property type="match status" value="2"/>
</dbReference>
<dbReference type="Pfam" id="PF13469">
    <property type="entry name" value="Sulfotransfer_3"/>
    <property type="match status" value="1"/>
</dbReference>
<dbReference type="InterPro" id="IPR020845">
    <property type="entry name" value="AMP-binding_CS"/>
</dbReference>
<proteinExistence type="predicted"/>
<dbReference type="SMART" id="SM00823">
    <property type="entry name" value="PKS_PP"/>
    <property type="match status" value="2"/>
</dbReference>
<dbReference type="Gene3D" id="1.10.1200.10">
    <property type="entry name" value="ACP-like"/>
    <property type="match status" value="1"/>
</dbReference>
<dbReference type="Gene3D" id="3.30.559.30">
    <property type="entry name" value="Nonribosomal peptide synthetase, condensation domain"/>
    <property type="match status" value="2"/>
</dbReference>
<dbReference type="PANTHER" id="PTHR45527">
    <property type="entry name" value="NONRIBOSOMAL PEPTIDE SYNTHETASE"/>
    <property type="match status" value="1"/>
</dbReference>
<dbReference type="InterPro" id="IPR029058">
    <property type="entry name" value="AB_hydrolase_fold"/>
</dbReference>
<dbReference type="NCBIfam" id="NF003417">
    <property type="entry name" value="PRK04813.1"/>
    <property type="match status" value="2"/>
</dbReference>
<dbReference type="Gene3D" id="3.30.300.30">
    <property type="match status" value="2"/>
</dbReference>
<dbReference type="PROSITE" id="PS50075">
    <property type="entry name" value="CARRIER"/>
    <property type="match status" value="2"/>
</dbReference>
<dbReference type="InterPro" id="IPR042099">
    <property type="entry name" value="ANL_N_sf"/>
</dbReference>
<dbReference type="Pfam" id="PF00550">
    <property type="entry name" value="PP-binding"/>
    <property type="match status" value="2"/>
</dbReference>
<evidence type="ECO:0000313" key="6">
    <source>
        <dbReference type="EMBL" id="TQV76053.1"/>
    </source>
</evidence>
<dbReference type="GO" id="GO:0003824">
    <property type="term" value="F:catalytic activity"/>
    <property type="evidence" value="ECO:0007669"/>
    <property type="project" value="InterPro"/>
</dbReference>
<dbReference type="GO" id="GO:0005737">
    <property type="term" value="C:cytoplasm"/>
    <property type="evidence" value="ECO:0007669"/>
    <property type="project" value="TreeGrafter"/>
</dbReference>
<dbReference type="Gene3D" id="3.40.50.980">
    <property type="match status" value="2"/>
</dbReference>
<evidence type="ECO:0000313" key="7">
    <source>
        <dbReference type="Proteomes" id="UP000319732"/>
    </source>
</evidence>
<keyword evidence="7" id="KW-1185">Reference proteome</keyword>
<organism evidence="6 7">
    <name type="scientific">Exilibacterium tricleocarpae</name>
    <dbReference type="NCBI Taxonomy" id="2591008"/>
    <lineage>
        <taxon>Bacteria</taxon>
        <taxon>Pseudomonadati</taxon>
        <taxon>Pseudomonadota</taxon>
        <taxon>Gammaproteobacteria</taxon>
        <taxon>Cellvibrionales</taxon>
        <taxon>Cellvibrionaceae</taxon>
        <taxon>Exilibacterium</taxon>
    </lineage>
</organism>
<dbReference type="FunFam" id="3.30.300.30:FF:000010">
    <property type="entry name" value="Enterobactin synthetase component F"/>
    <property type="match status" value="1"/>
</dbReference>
<dbReference type="InterPro" id="IPR036736">
    <property type="entry name" value="ACP-like_sf"/>
</dbReference>
<dbReference type="NCBIfam" id="TIGR01733">
    <property type="entry name" value="AA-adenyl-dom"/>
    <property type="match status" value="2"/>
</dbReference>
<dbReference type="PANTHER" id="PTHR45527:SF1">
    <property type="entry name" value="FATTY ACID SYNTHASE"/>
    <property type="match status" value="1"/>
</dbReference>
<dbReference type="InterPro" id="IPR001242">
    <property type="entry name" value="Condensation_dom"/>
</dbReference>
<name>A0A545TFQ5_9GAMM</name>
<dbReference type="SUPFAM" id="SSF52777">
    <property type="entry name" value="CoA-dependent acyltransferases"/>
    <property type="match status" value="4"/>
</dbReference>
<comment type="caution">
    <text evidence="6">The sequence shown here is derived from an EMBL/GenBank/DDBJ whole genome shotgun (WGS) entry which is preliminary data.</text>
</comment>
<dbReference type="GO" id="GO:0043041">
    <property type="term" value="P:amino acid activation for nonribosomal peptide biosynthetic process"/>
    <property type="evidence" value="ECO:0007669"/>
    <property type="project" value="TreeGrafter"/>
</dbReference>
<evidence type="ECO:0000259" key="5">
    <source>
        <dbReference type="PROSITE" id="PS50075"/>
    </source>
</evidence>
<protein>
    <submittedName>
        <fullName evidence="6">Amino acid adenylation domain-containing protein</fullName>
    </submittedName>
</protein>
<dbReference type="Proteomes" id="UP000319732">
    <property type="component" value="Unassembled WGS sequence"/>
</dbReference>
<dbReference type="GO" id="GO:0072330">
    <property type="term" value="P:monocarboxylic acid biosynthetic process"/>
    <property type="evidence" value="ECO:0007669"/>
    <property type="project" value="UniProtKB-ARBA"/>
</dbReference>
<dbReference type="Gene3D" id="2.30.38.10">
    <property type="entry name" value="Luciferase, Domain 3"/>
    <property type="match status" value="1"/>
</dbReference>
<dbReference type="CDD" id="cd17643">
    <property type="entry name" value="A_NRPS_Cytc1-like"/>
    <property type="match status" value="1"/>
</dbReference>
<dbReference type="InterPro" id="IPR023213">
    <property type="entry name" value="CAT-like_dom_sf"/>
</dbReference>
<dbReference type="SUPFAM" id="SSF47336">
    <property type="entry name" value="ACP-like"/>
    <property type="match status" value="2"/>
</dbReference>
<dbReference type="EMBL" id="VHSG01000015">
    <property type="protein sequence ID" value="TQV76053.1"/>
    <property type="molecule type" value="Genomic_DNA"/>
</dbReference>